<reference evidence="2" key="1">
    <citation type="submission" date="2020-10" db="EMBL/GenBank/DDBJ databases">
        <authorList>
            <person name="Gilroy R."/>
        </authorList>
    </citation>
    <scope>NUCLEOTIDE SEQUENCE</scope>
    <source>
        <strain evidence="2">9366</strain>
    </source>
</reference>
<dbReference type="Proteomes" id="UP000824145">
    <property type="component" value="Unassembled WGS sequence"/>
</dbReference>
<keyword evidence="1" id="KW-0812">Transmembrane</keyword>
<evidence type="ECO:0000256" key="1">
    <source>
        <dbReference type="SAM" id="Phobius"/>
    </source>
</evidence>
<evidence type="ECO:0000313" key="2">
    <source>
        <dbReference type="EMBL" id="HIU63271.1"/>
    </source>
</evidence>
<accession>A0A9D1MNB4</accession>
<evidence type="ECO:0000313" key="3">
    <source>
        <dbReference type="Proteomes" id="UP000824145"/>
    </source>
</evidence>
<keyword evidence="1" id="KW-1133">Transmembrane helix</keyword>
<gene>
    <name evidence="2" type="ORF">IAB07_05850</name>
</gene>
<dbReference type="AlphaFoldDB" id="A0A9D1MNB4"/>
<dbReference type="EMBL" id="DVNJ01000031">
    <property type="protein sequence ID" value="HIU63271.1"/>
    <property type="molecule type" value="Genomic_DNA"/>
</dbReference>
<keyword evidence="1" id="KW-0472">Membrane</keyword>
<comment type="caution">
    <text evidence="2">The sequence shown here is derived from an EMBL/GenBank/DDBJ whole genome shotgun (WGS) entry which is preliminary data.</text>
</comment>
<sequence length="125" mass="12975">MERALLEYLCEKTSGDKFKVFDVGELAAVCEDLPSALEILKTSGYAVIKYMDEGEICLCVTSSGRAAGAAASRAQESAPPNEELSGAAKGSLWQRVRTAVIAAIAGLFGGVIGGAVMYLILAVTA</sequence>
<reference evidence="2" key="2">
    <citation type="journal article" date="2021" name="PeerJ">
        <title>Extensive microbial diversity within the chicken gut microbiome revealed by metagenomics and culture.</title>
        <authorList>
            <person name="Gilroy R."/>
            <person name="Ravi A."/>
            <person name="Getino M."/>
            <person name="Pursley I."/>
            <person name="Horton D.L."/>
            <person name="Alikhan N.F."/>
            <person name="Baker D."/>
            <person name="Gharbi K."/>
            <person name="Hall N."/>
            <person name="Watson M."/>
            <person name="Adriaenssens E.M."/>
            <person name="Foster-Nyarko E."/>
            <person name="Jarju S."/>
            <person name="Secka A."/>
            <person name="Antonio M."/>
            <person name="Oren A."/>
            <person name="Chaudhuri R.R."/>
            <person name="La Ragione R."/>
            <person name="Hildebrand F."/>
            <person name="Pallen M.J."/>
        </authorList>
    </citation>
    <scope>NUCLEOTIDE SEQUENCE</scope>
    <source>
        <strain evidence="2">9366</strain>
    </source>
</reference>
<organism evidence="2 3">
    <name type="scientific">Candidatus Caccalectryoclostridium excrementigallinarum</name>
    <dbReference type="NCBI Taxonomy" id="2840710"/>
    <lineage>
        <taxon>Bacteria</taxon>
        <taxon>Bacillati</taxon>
        <taxon>Bacillota</taxon>
        <taxon>Clostridia</taxon>
        <taxon>Christensenellales</taxon>
        <taxon>Christensenellaceae</taxon>
        <taxon>Christensenellaceae incertae sedis</taxon>
        <taxon>Candidatus Caccalectryoclostridium</taxon>
    </lineage>
</organism>
<protein>
    <submittedName>
        <fullName evidence="2">Uncharacterized protein</fullName>
    </submittedName>
</protein>
<proteinExistence type="predicted"/>
<feature type="transmembrane region" description="Helical" evidence="1">
    <location>
        <begin position="99"/>
        <end position="121"/>
    </location>
</feature>
<name>A0A9D1MNB4_9FIRM</name>